<dbReference type="AlphaFoldDB" id="A0AAW0JBX5"/>
<gene>
    <name evidence="2" type="ORF">CFP56_034708</name>
</gene>
<feature type="domain" description="At1g61320/AtMIF1 LRR" evidence="1">
    <location>
        <begin position="68"/>
        <end position="188"/>
    </location>
</feature>
<dbReference type="Proteomes" id="UP000237347">
    <property type="component" value="Unassembled WGS sequence"/>
</dbReference>
<dbReference type="InterPro" id="IPR055357">
    <property type="entry name" value="LRR_At1g61320_AtMIF1"/>
</dbReference>
<keyword evidence="3" id="KW-1185">Reference proteome</keyword>
<sequence>MEQEVEVNDGVDAVVDDRISALPGIVLQHILTFLPIKQVVQFIYPIVQELETQSKRKCHLCNFVDNTLQSHRRQRVRINNFTLVNKFLNTRRKQMSRVNRWISFVLESDVGELDLNFGWFGQMCYRLPHNVLVAKSITVLTLFGCRLESTCGAINLPSLKKLSLLLVYADDQIIQNLLAGCRVIEYMKFD</sequence>
<dbReference type="Pfam" id="PF23622">
    <property type="entry name" value="LRR_At1g61320_AtMIF1"/>
    <property type="match status" value="1"/>
</dbReference>
<name>A0AAW0JBX5_QUESU</name>
<dbReference type="PANTHER" id="PTHR31639">
    <property type="entry name" value="F-BOX PROTEIN-LIKE"/>
    <property type="match status" value="1"/>
</dbReference>
<organism evidence="2 3">
    <name type="scientific">Quercus suber</name>
    <name type="common">Cork oak</name>
    <dbReference type="NCBI Taxonomy" id="58331"/>
    <lineage>
        <taxon>Eukaryota</taxon>
        <taxon>Viridiplantae</taxon>
        <taxon>Streptophyta</taxon>
        <taxon>Embryophyta</taxon>
        <taxon>Tracheophyta</taxon>
        <taxon>Spermatophyta</taxon>
        <taxon>Magnoliopsida</taxon>
        <taxon>eudicotyledons</taxon>
        <taxon>Gunneridae</taxon>
        <taxon>Pentapetalae</taxon>
        <taxon>rosids</taxon>
        <taxon>fabids</taxon>
        <taxon>Fagales</taxon>
        <taxon>Fagaceae</taxon>
        <taxon>Quercus</taxon>
    </lineage>
</organism>
<dbReference type="EMBL" id="PKMF04000612">
    <property type="protein sequence ID" value="KAK7824138.1"/>
    <property type="molecule type" value="Genomic_DNA"/>
</dbReference>
<reference evidence="2 3" key="1">
    <citation type="journal article" date="2018" name="Sci. Data">
        <title>The draft genome sequence of cork oak.</title>
        <authorList>
            <person name="Ramos A.M."/>
            <person name="Usie A."/>
            <person name="Barbosa P."/>
            <person name="Barros P.M."/>
            <person name="Capote T."/>
            <person name="Chaves I."/>
            <person name="Simoes F."/>
            <person name="Abreu I."/>
            <person name="Carrasquinho I."/>
            <person name="Faro C."/>
            <person name="Guimaraes J.B."/>
            <person name="Mendonca D."/>
            <person name="Nobrega F."/>
            <person name="Rodrigues L."/>
            <person name="Saibo N.J.M."/>
            <person name="Varela M.C."/>
            <person name="Egas C."/>
            <person name="Matos J."/>
            <person name="Miguel C.M."/>
            <person name="Oliveira M.M."/>
            <person name="Ricardo C.P."/>
            <person name="Goncalves S."/>
        </authorList>
    </citation>
    <scope>NUCLEOTIDE SEQUENCE [LARGE SCALE GENOMIC DNA]</scope>
    <source>
        <strain evidence="3">cv. HL8</strain>
    </source>
</reference>
<evidence type="ECO:0000259" key="1">
    <source>
        <dbReference type="Pfam" id="PF23622"/>
    </source>
</evidence>
<evidence type="ECO:0000313" key="3">
    <source>
        <dbReference type="Proteomes" id="UP000237347"/>
    </source>
</evidence>
<protein>
    <submittedName>
        <fullName evidence="2">Fbd-associated f-box protein</fullName>
    </submittedName>
</protein>
<dbReference type="PANTHER" id="PTHR31639:SF42">
    <property type="entry name" value="OS02G0160200 PROTEIN"/>
    <property type="match status" value="1"/>
</dbReference>
<comment type="caution">
    <text evidence="2">The sequence shown here is derived from an EMBL/GenBank/DDBJ whole genome shotgun (WGS) entry which is preliminary data.</text>
</comment>
<evidence type="ECO:0000313" key="2">
    <source>
        <dbReference type="EMBL" id="KAK7824138.1"/>
    </source>
</evidence>
<accession>A0AAW0JBX5</accession>
<proteinExistence type="predicted"/>